<evidence type="ECO:0000256" key="1">
    <source>
        <dbReference type="SAM" id="Phobius"/>
    </source>
</evidence>
<feature type="transmembrane region" description="Helical" evidence="1">
    <location>
        <begin position="37"/>
        <end position="58"/>
    </location>
</feature>
<accession>A0A6L6PI67</accession>
<protein>
    <submittedName>
        <fullName evidence="2">Uncharacterized protein</fullName>
    </submittedName>
</protein>
<keyword evidence="1" id="KW-0812">Transmembrane</keyword>
<reference evidence="2 3" key="1">
    <citation type="submission" date="2019-11" db="EMBL/GenBank/DDBJ databases">
        <title>Type strains purchased from KCTC, JCM and DSMZ.</title>
        <authorList>
            <person name="Lu H."/>
        </authorList>
    </citation>
    <scope>NUCLEOTIDE SEQUENCE [LARGE SCALE GENOMIC DNA]</scope>
    <source>
        <strain evidence="2 3">KCTC 22382</strain>
    </source>
</reference>
<comment type="caution">
    <text evidence="2">The sequence shown here is derived from an EMBL/GenBank/DDBJ whole genome shotgun (WGS) entry which is preliminary data.</text>
</comment>
<evidence type="ECO:0000313" key="3">
    <source>
        <dbReference type="Proteomes" id="UP000475582"/>
    </source>
</evidence>
<dbReference type="AlphaFoldDB" id="A0A6L6PI67"/>
<dbReference type="Proteomes" id="UP000475582">
    <property type="component" value="Unassembled WGS sequence"/>
</dbReference>
<dbReference type="EMBL" id="WNKY01000008">
    <property type="protein sequence ID" value="MTV37975.1"/>
    <property type="molecule type" value="Genomic_DNA"/>
</dbReference>
<organism evidence="2 3">
    <name type="scientific">Duganella radicis</name>
    <dbReference type="NCBI Taxonomy" id="551988"/>
    <lineage>
        <taxon>Bacteria</taxon>
        <taxon>Pseudomonadati</taxon>
        <taxon>Pseudomonadota</taxon>
        <taxon>Betaproteobacteria</taxon>
        <taxon>Burkholderiales</taxon>
        <taxon>Oxalobacteraceae</taxon>
        <taxon>Telluria group</taxon>
        <taxon>Duganella</taxon>
    </lineage>
</organism>
<name>A0A6L6PI67_9BURK</name>
<sequence length="138" mass="14854">MRGALADSHAPCGVEHALMAAFTQQHRQRRWYQRLPLARWGMAGGLASAALVAMVFMLSLRPPPPAVAATSGNAFIALEPLERIRRESHPRIVETQIARTALAGMGVPITPENAGDQVRAEMLIGADGRPLALRLSSL</sequence>
<keyword evidence="1" id="KW-1133">Transmembrane helix</keyword>
<proteinExistence type="predicted"/>
<gene>
    <name evidence="2" type="ORF">GM676_10350</name>
</gene>
<dbReference type="OrthoDB" id="8754476at2"/>
<keyword evidence="3" id="KW-1185">Reference proteome</keyword>
<evidence type="ECO:0000313" key="2">
    <source>
        <dbReference type="EMBL" id="MTV37975.1"/>
    </source>
</evidence>
<keyword evidence="1" id="KW-0472">Membrane</keyword>